<reference evidence="2 3" key="1">
    <citation type="submission" date="2021-04" db="EMBL/GenBank/DDBJ databases">
        <title>Whole genome sequence of Jiella sp. KSK16Y-1.</title>
        <authorList>
            <person name="Tuo L."/>
        </authorList>
    </citation>
    <scope>NUCLEOTIDE SEQUENCE [LARGE SCALE GENOMIC DNA]</scope>
    <source>
        <strain evidence="2 3">KSK16Y-1</strain>
    </source>
</reference>
<keyword evidence="2" id="KW-0808">Transferase</keyword>
<dbReference type="Pfam" id="PF13649">
    <property type="entry name" value="Methyltransf_25"/>
    <property type="match status" value="1"/>
</dbReference>
<name>A0ABS4BI98_9HYPH</name>
<dbReference type="GO" id="GO:0032259">
    <property type="term" value="P:methylation"/>
    <property type="evidence" value="ECO:0007669"/>
    <property type="project" value="UniProtKB-KW"/>
</dbReference>
<evidence type="ECO:0000313" key="2">
    <source>
        <dbReference type="EMBL" id="MBP0615769.1"/>
    </source>
</evidence>
<keyword evidence="3" id="KW-1185">Reference proteome</keyword>
<dbReference type="SUPFAM" id="SSF53335">
    <property type="entry name" value="S-adenosyl-L-methionine-dependent methyltransferases"/>
    <property type="match status" value="1"/>
</dbReference>
<dbReference type="InterPro" id="IPR029063">
    <property type="entry name" value="SAM-dependent_MTases_sf"/>
</dbReference>
<sequence length="266" mass="28874">MPQTDTRPGFPIGLYERMGEPLTQAFATLLLDRLMPLADRSLIDIAAGTGGLALAAIERGARVLATDINPAMVGRASERLRSVGAGDAKIMDFTALDVSHDRFDVALSNFGILGFPTWPAGLAEMVRVTRPGGRIGLTMWTHEDDCSPAHVMRRVFNRLFPGGNAWPADLFPLFSERSISEHLRDAGGVDVTIEVAQAEWTSLSSADVVRDFDPVFKFFPGYDALDADKIRRLHSALQLAFNAYAGSDGTIRLPTRAFLATARKAG</sequence>
<evidence type="ECO:0000259" key="1">
    <source>
        <dbReference type="Pfam" id="PF13649"/>
    </source>
</evidence>
<proteinExistence type="predicted"/>
<dbReference type="InterPro" id="IPR041698">
    <property type="entry name" value="Methyltransf_25"/>
</dbReference>
<keyword evidence="2" id="KW-0489">Methyltransferase</keyword>
<dbReference type="PANTHER" id="PTHR43591:SF57">
    <property type="entry name" value="METHYLTRANSFERASE DOMAIN-CONTAINING PROTEIN-RELATED"/>
    <property type="match status" value="1"/>
</dbReference>
<protein>
    <submittedName>
        <fullName evidence="2">Methyltransferase domain-containing protein</fullName>
    </submittedName>
</protein>
<gene>
    <name evidence="2" type="ORF">J6595_09270</name>
</gene>
<dbReference type="RefSeq" id="WP_209594199.1">
    <property type="nucleotide sequence ID" value="NZ_JAGJCF010000005.1"/>
</dbReference>
<dbReference type="CDD" id="cd02440">
    <property type="entry name" value="AdoMet_MTases"/>
    <property type="match status" value="1"/>
</dbReference>
<comment type="caution">
    <text evidence="2">The sequence shown here is derived from an EMBL/GenBank/DDBJ whole genome shotgun (WGS) entry which is preliminary data.</text>
</comment>
<evidence type="ECO:0000313" key="3">
    <source>
        <dbReference type="Proteomes" id="UP000678276"/>
    </source>
</evidence>
<dbReference type="EMBL" id="JAGJCF010000005">
    <property type="protein sequence ID" value="MBP0615769.1"/>
    <property type="molecule type" value="Genomic_DNA"/>
</dbReference>
<dbReference type="Gene3D" id="3.40.50.150">
    <property type="entry name" value="Vaccinia Virus protein VP39"/>
    <property type="match status" value="1"/>
</dbReference>
<dbReference type="GO" id="GO:0008168">
    <property type="term" value="F:methyltransferase activity"/>
    <property type="evidence" value="ECO:0007669"/>
    <property type="project" value="UniProtKB-KW"/>
</dbReference>
<organism evidence="2 3">
    <name type="scientific">Jiella mangrovi</name>
    <dbReference type="NCBI Taxonomy" id="2821407"/>
    <lineage>
        <taxon>Bacteria</taxon>
        <taxon>Pseudomonadati</taxon>
        <taxon>Pseudomonadota</taxon>
        <taxon>Alphaproteobacteria</taxon>
        <taxon>Hyphomicrobiales</taxon>
        <taxon>Aurantimonadaceae</taxon>
        <taxon>Jiella</taxon>
    </lineage>
</organism>
<accession>A0ABS4BI98</accession>
<feature type="domain" description="Methyltransferase" evidence="1">
    <location>
        <begin position="43"/>
        <end position="133"/>
    </location>
</feature>
<dbReference type="Proteomes" id="UP000678276">
    <property type="component" value="Unassembled WGS sequence"/>
</dbReference>
<dbReference type="PANTHER" id="PTHR43591">
    <property type="entry name" value="METHYLTRANSFERASE"/>
    <property type="match status" value="1"/>
</dbReference>